<dbReference type="RefSeq" id="WP_367617248.1">
    <property type="nucleotide sequence ID" value="NZ_JAAGBB010000004.1"/>
</dbReference>
<proteinExistence type="predicted"/>
<dbReference type="Gene3D" id="3.10.520.10">
    <property type="entry name" value="ApbE-like domains"/>
    <property type="match status" value="1"/>
</dbReference>
<dbReference type="EMBL" id="JAAGBB010000004">
    <property type="protein sequence ID" value="MBR0663595.1"/>
    <property type="molecule type" value="Genomic_DNA"/>
</dbReference>
<sequence>MAQALILSDGRLHLSDGPSDLVIGVDAPEAARQAAYARAERAFTGLIAALAEELPALRAPAGTAELQHPVAQRMAQAVRPHASVFITPMAAVAGAVAEHVLAAIAEDPAIRRAHVNNGGDIALHLAEGESLRIGLVRSLSRATPEGSVTIASHMPVRGIATSGWPGRSFSRGIADAVTVLAARAADADAAATVIANAVDVDHPAIRRAPARSLDPDSDLGDILVTTGVGPLPDAVVAEALKAGAAVAARLRREGLITAALLAIGDEIRVVSDGKILLPHFGRPHQRGEGA</sequence>
<dbReference type="PIRSF" id="PIRSF006421">
    <property type="entry name" value="UCP006421"/>
    <property type="match status" value="1"/>
</dbReference>
<reference evidence="2" key="1">
    <citation type="journal article" date="2021" name="Syst. Appl. Microbiol.">
        <title>Roseomonas hellenica sp. nov., isolated from roots of wild-growing Alkanna tinctoria.</title>
        <authorList>
            <person name="Rat A."/>
            <person name="Naranjo H.D."/>
            <person name="Lebbe L."/>
            <person name="Cnockaert M."/>
            <person name="Krigas N."/>
            <person name="Grigoriadou K."/>
            <person name="Maloupa E."/>
            <person name="Willems A."/>
        </authorList>
    </citation>
    <scope>NUCLEOTIDE SEQUENCE [LARGE SCALE GENOMIC DNA]</scope>
    <source>
        <strain evidence="2">LMG 31523</strain>
    </source>
</reference>
<evidence type="ECO:0000313" key="2">
    <source>
        <dbReference type="Proteomes" id="UP001196870"/>
    </source>
</evidence>
<comment type="caution">
    <text evidence="1">The sequence shown here is derived from an EMBL/GenBank/DDBJ whole genome shotgun (WGS) entry which is preliminary data.</text>
</comment>
<organism evidence="1 2">
    <name type="scientific">Plastoroseomonas hellenica</name>
    <dbReference type="NCBI Taxonomy" id="2687306"/>
    <lineage>
        <taxon>Bacteria</taxon>
        <taxon>Pseudomonadati</taxon>
        <taxon>Pseudomonadota</taxon>
        <taxon>Alphaproteobacteria</taxon>
        <taxon>Acetobacterales</taxon>
        <taxon>Acetobacteraceae</taxon>
        <taxon>Plastoroseomonas</taxon>
    </lineage>
</organism>
<keyword evidence="2" id="KW-1185">Reference proteome</keyword>
<dbReference type="NCBIfam" id="NF003322">
    <property type="entry name" value="PRK04334.1-2"/>
    <property type="match status" value="1"/>
</dbReference>
<dbReference type="Proteomes" id="UP001196870">
    <property type="component" value="Unassembled WGS sequence"/>
</dbReference>
<accession>A0ABS5ETH9</accession>
<name>A0ABS5ETH9_9PROT</name>
<evidence type="ECO:0000313" key="1">
    <source>
        <dbReference type="EMBL" id="MBR0663595.1"/>
    </source>
</evidence>
<dbReference type="SUPFAM" id="SSF143631">
    <property type="entry name" value="ApbE-like"/>
    <property type="match status" value="1"/>
</dbReference>
<dbReference type="InterPro" id="IPR007183">
    <property type="entry name" value="UPF0280"/>
</dbReference>
<protein>
    <submittedName>
        <fullName evidence="1">UPF0280 family protein</fullName>
    </submittedName>
</protein>
<dbReference type="InterPro" id="IPR003374">
    <property type="entry name" value="ApbE-like_sf"/>
</dbReference>
<gene>
    <name evidence="1" type="ORF">GXW71_04415</name>
</gene>